<sequence length="443" mass="47215">MRPLSSSSQRAGRTADRQPAAPADRRTSCGWCDRVGPVPDATTPPDPALPTRPVVAGFHPDPTVCRVGDDYLLACSSFEYAPGVPVFRSRDLLTWELVGHALDRPSQLTLDGVAPSGGIYAPTLRHHDGRFWLVTTNVSDGPGHLIVTATDPAGPWSEPVRIRDVGGIDPDLAWDEDGTCHLTWSDDGIVQAVVDPSTGDLLSEPQRLWSGTGGRDPEGPHLYRVGSTWYLLVSEGGTGQGHAVSIARGPSPAGPFEPSPHNPLLTARGRATPVQHTGHADLVQRPDGSWAVVFLGVRHEGSFPGWHVRGRETFAAEVVWRDGWPVLGDPVEPTTTEAGLREVLDGVLPATWVGAGAFPADLMRRADDAWELRAGAHGERSFVGRRQQHAVTSTRARVDVADGAGGLELRLDPRHAVTLQVDGGTVRAVARVGSMTSVLGDAP</sequence>
<dbReference type="InterPro" id="IPR006710">
    <property type="entry name" value="Glyco_hydro_43"/>
</dbReference>
<dbReference type="Gene3D" id="2.115.10.20">
    <property type="entry name" value="Glycosyl hydrolase domain, family 43"/>
    <property type="match status" value="1"/>
</dbReference>
<dbReference type="SUPFAM" id="SSF75005">
    <property type="entry name" value="Arabinanase/levansucrase/invertase"/>
    <property type="match status" value="1"/>
</dbReference>
<evidence type="ECO:0000256" key="1">
    <source>
        <dbReference type="ARBA" id="ARBA00009865"/>
    </source>
</evidence>
<accession>A0ABX1K3T7</accession>
<reference evidence="6 7" key="1">
    <citation type="submission" date="2020-04" db="EMBL/GenBank/DDBJ databases">
        <title>MicrobeNet Type strains.</title>
        <authorList>
            <person name="Nicholson A.C."/>
        </authorList>
    </citation>
    <scope>NUCLEOTIDE SEQUENCE [LARGE SCALE GENOMIC DNA]</scope>
    <source>
        <strain evidence="6 7">ATCC BAA-787</strain>
    </source>
</reference>
<feature type="compositionally biased region" description="Polar residues" evidence="5">
    <location>
        <begin position="1"/>
        <end position="11"/>
    </location>
</feature>
<organism evidence="6 7">
    <name type="scientific">Cellulomonas septica</name>
    <dbReference type="NCBI Taxonomy" id="285080"/>
    <lineage>
        <taxon>Bacteria</taxon>
        <taxon>Bacillati</taxon>
        <taxon>Actinomycetota</taxon>
        <taxon>Actinomycetes</taxon>
        <taxon>Micrococcales</taxon>
        <taxon>Cellulomonadaceae</taxon>
        <taxon>Cellulomonas</taxon>
    </lineage>
</organism>
<dbReference type="Pfam" id="PF04616">
    <property type="entry name" value="Glyco_hydro_43"/>
    <property type="match status" value="1"/>
</dbReference>
<protein>
    <submittedName>
        <fullName evidence="6">Glycoside hydrolase family 43 protein</fullName>
    </submittedName>
</protein>
<dbReference type="GO" id="GO:0016787">
    <property type="term" value="F:hydrolase activity"/>
    <property type="evidence" value="ECO:0007669"/>
    <property type="project" value="UniProtKB-KW"/>
</dbReference>
<dbReference type="InterPro" id="IPR051795">
    <property type="entry name" value="Glycosyl_Hydrlase_43"/>
</dbReference>
<proteinExistence type="inferred from homology"/>
<dbReference type="CDD" id="cd18617">
    <property type="entry name" value="GH43_XynB-like"/>
    <property type="match status" value="1"/>
</dbReference>
<evidence type="ECO:0000256" key="5">
    <source>
        <dbReference type="SAM" id="MobiDB-lite"/>
    </source>
</evidence>
<comment type="caution">
    <text evidence="6">The sequence shown here is derived from an EMBL/GenBank/DDBJ whole genome shotgun (WGS) entry which is preliminary data.</text>
</comment>
<dbReference type="PANTHER" id="PTHR42812:SF12">
    <property type="entry name" value="BETA-XYLOSIDASE-RELATED"/>
    <property type="match status" value="1"/>
</dbReference>
<dbReference type="InterPro" id="IPR023296">
    <property type="entry name" value="Glyco_hydro_beta-prop_sf"/>
</dbReference>
<keyword evidence="3 4" id="KW-0326">Glycosidase</keyword>
<comment type="similarity">
    <text evidence="1 4">Belongs to the glycosyl hydrolase 43 family.</text>
</comment>
<dbReference type="PANTHER" id="PTHR42812">
    <property type="entry name" value="BETA-XYLOSIDASE"/>
    <property type="match status" value="1"/>
</dbReference>
<feature type="region of interest" description="Disordered" evidence="5">
    <location>
        <begin position="1"/>
        <end position="48"/>
    </location>
</feature>
<evidence type="ECO:0000256" key="2">
    <source>
        <dbReference type="ARBA" id="ARBA00022801"/>
    </source>
</evidence>
<keyword evidence="7" id="KW-1185">Reference proteome</keyword>
<gene>
    <name evidence="6" type="ORF">HGA02_16115</name>
</gene>
<evidence type="ECO:0000313" key="6">
    <source>
        <dbReference type="EMBL" id="NKY40996.1"/>
    </source>
</evidence>
<feature type="non-terminal residue" evidence="6">
    <location>
        <position position="443"/>
    </location>
</feature>
<evidence type="ECO:0000313" key="7">
    <source>
        <dbReference type="Proteomes" id="UP000777774"/>
    </source>
</evidence>
<name>A0ABX1K3T7_9CELL</name>
<keyword evidence="2 4" id="KW-0378">Hydrolase</keyword>
<evidence type="ECO:0000256" key="4">
    <source>
        <dbReference type="RuleBase" id="RU361187"/>
    </source>
</evidence>
<dbReference type="EMBL" id="JAAXOY010000529">
    <property type="protein sequence ID" value="NKY40996.1"/>
    <property type="molecule type" value="Genomic_DNA"/>
</dbReference>
<evidence type="ECO:0000256" key="3">
    <source>
        <dbReference type="ARBA" id="ARBA00023295"/>
    </source>
</evidence>
<dbReference type="Proteomes" id="UP000777774">
    <property type="component" value="Unassembled WGS sequence"/>
</dbReference>